<gene>
    <name evidence="1" type="ORF">GOP47_0014482</name>
</gene>
<keyword evidence="2" id="KW-1185">Reference proteome</keyword>
<dbReference type="Proteomes" id="UP000886520">
    <property type="component" value="Chromosome 14"/>
</dbReference>
<dbReference type="PANTHER" id="PTHR36785">
    <property type="entry name" value="OS05G0502500 PROTEIN"/>
    <property type="match status" value="1"/>
</dbReference>
<dbReference type="EMBL" id="JABFUD020000014">
    <property type="protein sequence ID" value="KAI5070139.1"/>
    <property type="molecule type" value="Genomic_DNA"/>
</dbReference>
<evidence type="ECO:0000313" key="2">
    <source>
        <dbReference type="Proteomes" id="UP000886520"/>
    </source>
</evidence>
<proteinExistence type="predicted"/>
<organism evidence="1 2">
    <name type="scientific">Adiantum capillus-veneris</name>
    <name type="common">Maidenhair fern</name>
    <dbReference type="NCBI Taxonomy" id="13818"/>
    <lineage>
        <taxon>Eukaryota</taxon>
        <taxon>Viridiplantae</taxon>
        <taxon>Streptophyta</taxon>
        <taxon>Embryophyta</taxon>
        <taxon>Tracheophyta</taxon>
        <taxon>Polypodiopsida</taxon>
        <taxon>Polypodiidae</taxon>
        <taxon>Polypodiales</taxon>
        <taxon>Pteridineae</taxon>
        <taxon>Pteridaceae</taxon>
        <taxon>Vittarioideae</taxon>
        <taxon>Adiantum</taxon>
    </lineage>
</organism>
<reference evidence="1" key="1">
    <citation type="submission" date="2021-01" db="EMBL/GenBank/DDBJ databases">
        <title>Adiantum capillus-veneris genome.</title>
        <authorList>
            <person name="Fang Y."/>
            <person name="Liao Q."/>
        </authorList>
    </citation>
    <scope>NUCLEOTIDE SEQUENCE</scope>
    <source>
        <strain evidence="1">H3</strain>
        <tissue evidence="1">Leaf</tissue>
    </source>
</reference>
<dbReference type="AlphaFoldDB" id="A0A9D4UM47"/>
<dbReference type="OrthoDB" id="1935723at2759"/>
<accession>A0A9D4UM47</accession>
<protein>
    <submittedName>
        <fullName evidence="1">Uncharacterized protein</fullName>
    </submittedName>
</protein>
<evidence type="ECO:0000313" key="1">
    <source>
        <dbReference type="EMBL" id="KAI5070139.1"/>
    </source>
</evidence>
<dbReference type="PANTHER" id="PTHR36785:SF1">
    <property type="entry name" value="OS05G0502500 PROTEIN"/>
    <property type="match status" value="1"/>
</dbReference>
<comment type="caution">
    <text evidence="1">The sequence shown here is derived from an EMBL/GenBank/DDBJ whole genome shotgun (WGS) entry which is preliminary data.</text>
</comment>
<name>A0A9D4UM47_ADICA</name>
<sequence>MYCITSLAHFQLDRLGLLDSSRKQARGLQQAHELSPLVSSWVLHVAPFGVFRAAYTCSNGALRLPVRRARQRPASTLPRHMCVHNDSVNRPRELVLCRDFALTKGTLFGQKGRALGQLGSMRRMRVHTHAFNPQSGGSGGGGPSRVILNLAGAGLLTYLTITGRLDWLFDTILALWLISSVLWWFAERSLIKGPCPNCGGEFQVFEFTLKEEYRLCPYCSQPFKLENKKFVRDGPNFSNQQTRGFNNPFGGFGGFEDLGTSASSRKREDSTGVIVDVEAEVRDKD</sequence>